<dbReference type="OrthoDB" id="3358371at2759"/>
<proteinExistence type="inferred from homology"/>
<dbReference type="PANTHER" id="PTHR42748">
    <property type="entry name" value="NITROGEN METABOLITE REPRESSION PROTEIN NMRA FAMILY MEMBER"/>
    <property type="match status" value="1"/>
</dbReference>
<evidence type="ECO:0000256" key="1">
    <source>
        <dbReference type="ARBA" id="ARBA00006328"/>
    </source>
</evidence>
<accession>A0A9P6VPD1</accession>
<gene>
    <name evidence="4" type="ORF">D0Z07_2002</name>
</gene>
<reference evidence="4" key="1">
    <citation type="submission" date="2019-07" db="EMBL/GenBank/DDBJ databases">
        <title>Hyphodiscus hymeniophilus genome sequencing and assembly.</title>
        <authorList>
            <person name="Kramer G."/>
            <person name="Nodwell J."/>
        </authorList>
    </citation>
    <scope>NUCLEOTIDE SEQUENCE</scope>
    <source>
        <strain evidence="4">ATCC 34498</strain>
    </source>
</reference>
<dbReference type="SUPFAM" id="SSF51735">
    <property type="entry name" value="NAD(P)-binding Rossmann-fold domains"/>
    <property type="match status" value="1"/>
</dbReference>
<dbReference type="InterPro" id="IPR051164">
    <property type="entry name" value="NmrA-like_oxidored"/>
</dbReference>
<dbReference type="EMBL" id="VNKQ01000004">
    <property type="protein sequence ID" value="KAG0651199.1"/>
    <property type="molecule type" value="Genomic_DNA"/>
</dbReference>
<dbReference type="InterPro" id="IPR008030">
    <property type="entry name" value="NmrA-like"/>
</dbReference>
<dbReference type="Gene3D" id="3.40.50.720">
    <property type="entry name" value="NAD(P)-binding Rossmann-like Domain"/>
    <property type="match status" value="1"/>
</dbReference>
<dbReference type="AlphaFoldDB" id="A0A9P6VPD1"/>
<comment type="similarity">
    <text evidence="1">Belongs to the NmrA-type oxidoreductase family.</text>
</comment>
<dbReference type="CDD" id="cd05251">
    <property type="entry name" value="NmrA_like_SDR_a"/>
    <property type="match status" value="1"/>
</dbReference>
<dbReference type="InterPro" id="IPR036291">
    <property type="entry name" value="NAD(P)-bd_dom_sf"/>
</dbReference>
<dbReference type="GO" id="GO:0005634">
    <property type="term" value="C:nucleus"/>
    <property type="evidence" value="ECO:0007669"/>
    <property type="project" value="TreeGrafter"/>
</dbReference>
<keyword evidence="2" id="KW-0521">NADP</keyword>
<evidence type="ECO:0000313" key="5">
    <source>
        <dbReference type="Proteomes" id="UP000785200"/>
    </source>
</evidence>
<name>A0A9P6VPD1_9HELO</name>
<evidence type="ECO:0000256" key="2">
    <source>
        <dbReference type="ARBA" id="ARBA00022857"/>
    </source>
</evidence>
<keyword evidence="5" id="KW-1185">Reference proteome</keyword>
<dbReference type="Proteomes" id="UP000785200">
    <property type="component" value="Unassembled WGS sequence"/>
</dbReference>
<evidence type="ECO:0000313" key="4">
    <source>
        <dbReference type="EMBL" id="KAG0651199.1"/>
    </source>
</evidence>
<comment type="caution">
    <text evidence="4">The sequence shown here is derived from an EMBL/GenBank/DDBJ whole genome shotgun (WGS) entry which is preliminary data.</text>
</comment>
<protein>
    <recommendedName>
        <fullName evidence="3">NmrA-like domain-containing protein</fullName>
    </recommendedName>
</protein>
<organism evidence="4 5">
    <name type="scientific">Hyphodiscus hymeniophilus</name>
    <dbReference type="NCBI Taxonomy" id="353542"/>
    <lineage>
        <taxon>Eukaryota</taxon>
        <taxon>Fungi</taxon>
        <taxon>Dikarya</taxon>
        <taxon>Ascomycota</taxon>
        <taxon>Pezizomycotina</taxon>
        <taxon>Leotiomycetes</taxon>
        <taxon>Helotiales</taxon>
        <taxon>Hyphodiscaceae</taxon>
        <taxon>Hyphodiscus</taxon>
    </lineage>
</organism>
<sequence length="335" mass="36414">MASKKIITVFGATGAQGGSVVKAILGDSKLRDSWTVRGITRDVSKPSAKALESQGAETVAVSLLTLSLRTNLRYDIEANLDDASTLKSALKGAYAVFAVTNYWESQSADVEMKQGKAIADAAKEAGVSHFIWSSLPNITELSKGVLTNVKHFDSKAHIETYIREIGIPASFFLPGFYMSNIPGGMMRQLPPNNDWTLGLPIPTSSPVPLLNTVDDTGKFVKGILLNREKTLGARIYGATAYYTLTEIVKEFQEVFPEAGKSAKAVELPHEVYKGALGQAGMPESAQEELLQNMRLLNEFGYYGGAKLDESHSILVDKLTTWKEYAAKAKPFAELK</sequence>
<feature type="domain" description="NmrA-like" evidence="3">
    <location>
        <begin position="4"/>
        <end position="325"/>
    </location>
</feature>
<evidence type="ECO:0000259" key="3">
    <source>
        <dbReference type="Pfam" id="PF05368"/>
    </source>
</evidence>
<dbReference type="Gene3D" id="3.90.25.10">
    <property type="entry name" value="UDP-galactose 4-epimerase, domain 1"/>
    <property type="match status" value="1"/>
</dbReference>
<dbReference type="PANTHER" id="PTHR42748:SF31">
    <property type="entry name" value="NMRA-LIKE DOMAIN-CONTAINING PROTEIN-RELATED"/>
    <property type="match status" value="1"/>
</dbReference>
<dbReference type="Pfam" id="PF05368">
    <property type="entry name" value="NmrA"/>
    <property type="match status" value="1"/>
</dbReference>